<proteinExistence type="predicted"/>
<gene>
    <name evidence="2" type="ORF">FSB_LOCUS11132</name>
</gene>
<feature type="compositionally biased region" description="Polar residues" evidence="1">
    <location>
        <begin position="10"/>
        <end position="30"/>
    </location>
</feature>
<evidence type="ECO:0008006" key="3">
    <source>
        <dbReference type="Google" id="ProtNLM"/>
    </source>
</evidence>
<sequence>MPPKSKKARTVNSKILLQEGATTSNSSPQEVHQEVEQGAVDPNINMLYEMIQKTQAKLAEIAKHVKKTKTTDEGLQHKPLPEKNQHEKENNKGEKTLHERASNNGFPEGNTNLQFVTLSDVVALIEKEREKLPKRTRHFVCQPLYSLELLNKPYPKNYEIPTFSLFDGRKRSALEHVTYTWYATLQPASVKTWDDMVEMFCGKFFRVEERVTLHTLHSVKQKARKTTASVKLVERSRVDKRSTPHALVVTSNNDTRNKKKCGKEKEFKEWPAIPCTTEEMHAIIDKWIVDGFLRLLGVSKEPTEDDKKHARFCRYHRYVHHPTSESGSGSQCYTAEAHASRAFLETTNAVTFTDENMEVQYPDHQKPFTLDAVGISRKKIQGISMEVTEFGGAAEPWLHKHKLVPSTYHQCMKGRLNGKPIRIPANATPFDESEAHYVEAAFYDEVTPTEEGLISKVVGTPLPRWEDIKDEPDMDLRKLLEQKRKRKEQREDAPKCMHVQLPDGRIGYRL</sequence>
<evidence type="ECO:0000313" key="2">
    <source>
        <dbReference type="EMBL" id="SPC83250.1"/>
    </source>
</evidence>
<protein>
    <recommendedName>
        <fullName evidence="3">Retrotransposon gag domain-containing protein</fullName>
    </recommendedName>
</protein>
<dbReference type="AlphaFoldDB" id="A0A2N9F8A9"/>
<evidence type="ECO:0000256" key="1">
    <source>
        <dbReference type="SAM" id="MobiDB-lite"/>
    </source>
</evidence>
<name>A0A2N9F8A9_FAGSY</name>
<feature type="region of interest" description="Disordered" evidence="1">
    <location>
        <begin position="1"/>
        <end position="35"/>
    </location>
</feature>
<feature type="compositionally biased region" description="Basic and acidic residues" evidence="1">
    <location>
        <begin position="69"/>
        <end position="101"/>
    </location>
</feature>
<organism evidence="2">
    <name type="scientific">Fagus sylvatica</name>
    <name type="common">Beechnut</name>
    <dbReference type="NCBI Taxonomy" id="28930"/>
    <lineage>
        <taxon>Eukaryota</taxon>
        <taxon>Viridiplantae</taxon>
        <taxon>Streptophyta</taxon>
        <taxon>Embryophyta</taxon>
        <taxon>Tracheophyta</taxon>
        <taxon>Spermatophyta</taxon>
        <taxon>Magnoliopsida</taxon>
        <taxon>eudicotyledons</taxon>
        <taxon>Gunneridae</taxon>
        <taxon>Pentapetalae</taxon>
        <taxon>rosids</taxon>
        <taxon>fabids</taxon>
        <taxon>Fagales</taxon>
        <taxon>Fagaceae</taxon>
        <taxon>Fagus</taxon>
    </lineage>
</organism>
<feature type="region of interest" description="Disordered" evidence="1">
    <location>
        <begin position="67"/>
        <end position="109"/>
    </location>
</feature>
<accession>A0A2N9F8A9</accession>
<reference evidence="2" key="1">
    <citation type="submission" date="2018-02" db="EMBL/GenBank/DDBJ databases">
        <authorList>
            <person name="Cohen D.B."/>
            <person name="Kent A.D."/>
        </authorList>
    </citation>
    <scope>NUCLEOTIDE SEQUENCE</scope>
</reference>
<dbReference type="EMBL" id="OIVN01000634">
    <property type="protein sequence ID" value="SPC83250.1"/>
    <property type="molecule type" value="Genomic_DNA"/>
</dbReference>